<dbReference type="Gene3D" id="1.20.1270.180">
    <property type="match status" value="2"/>
</dbReference>
<gene>
    <name evidence="2" type="ORF">VPK24_11510</name>
</gene>
<proteinExistence type="predicted"/>
<name>A0ABW7CAT4_9CYAN</name>
<sequence length="244" mass="27059">MNSHNHSQTWIQPRIQRWAAGWLGLWLVGSIAGVGMAVGVGVLPAVAQASDCRDPQDQTTMNRCAYESWERVDRALNQTYQRAIVRLSAPQQQQLVSAQQAWIVFRDRHCAFASGEFEGGSMQPLIEWSCKEIVTQERLNDLQAYRRGTTPPAGRLSQPASDAALNRAYQALLQAQSGSQRSRLIAAEEAWIRFRDRACAFEQSLQSTGDRCVIRLSDQRTVALEEALNNSGLQGAGLGDDDQT</sequence>
<dbReference type="PANTHER" id="PTHR39176:SF1">
    <property type="entry name" value="PERIPLASMIC PROTEIN"/>
    <property type="match status" value="1"/>
</dbReference>
<dbReference type="Proteomes" id="UP001604335">
    <property type="component" value="Unassembled WGS sequence"/>
</dbReference>
<protein>
    <submittedName>
        <fullName evidence="2">Lysozyme inhibitor LprI family protein</fullName>
    </submittedName>
</protein>
<feature type="domain" description="Lysozyme inhibitor LprI-like N-terminal" evidence="1">
    <location>
        <begin position="160"/>
        <end position="224"/>
    </location>
</feature>
<dbReference type="InterPro" id="IPR009739">
    <property type="entry name" value="LprI-like_N"/>
</dbReference>
<organism evidence="2 3">
    <name type="scientific">Limnothrix redekei LRLZ20PSL1</name>
    <dbReference type="NCBI Taxonomy" id="3112953"/>
    <lineage>
        <taxon>Bacteria</taxon>
        <taxon>Bacillati</taxon>
        <taxon>Cyanobacteriota</taxon>
        <taxon>Cyanophyceae</taxon>
        <taxon>Pseudanabaenales</taxon>
        <taxon>Pseudanabaenaceae</taxon>
        <taxon>Limnothrix</taxon>
    </lineage>
</organism>
<evidence type="ECO:0000313" key="2">
    <source>
        <dbReference type="EMBL" id="MFG3818265.1"/>
    </source>
</evidence>
<comment type="caution">
    <text evidence="2">The sequence shown here is derived from an EMBL/GenBank/DDBJ whole genome shotgun (WGS) entry which is preliminary data.</text>
</comment>
<accession>A0ABW7CAT4</accession>
<evidence type="ECO:0000259" key="1">
    <source>
        <dbReference type="Pfam" id="PF07007"/>
    </source>
</evidence>
<dbReference type="RefSeq" id="WP_393013457.1">
    <property type="nucleotide sequence ID" value="NZ_JAZAQF010000069.1"/>
</dbReference>
<dbReference type="Pfam" id="PF07007">
    <property type="entry name" value="LprI"/>
    <property type="match status" value="2"/>
</dbReference>
<keyword evidence="3" id="KW-1185">Reference proteome</keyword>
<reference evidence="3" key="1">
    <citation type="journal article" date="2024" name="Algal Res.">
        <title>Biochemical, toxicological and genomic investigation of a high-biomass producing Limnothrix strain isolated from Italian shallow drinking water reservoir.</title>
        <authorList>
            <person name="Simonazzi M."/>
            <person name="Shishido T.K."/>
            <person name="Delbaje E."/>
            <person name="Wahlsten M."/>
            <person name="Fewer D.P."/>
            <person name="Sivonen K."/>
            <person name="Pezzolesi L."/>
            <person name="Pistocchi R."/>
        </authorList>
    </citation>
    <scope>NUCLEOTIDE SEQUENCE [LARGE SCALE GENOMIC DNA]</scope>
    <source>
        <strain evidence="3">LRLZ20PSL1</strain>
    </source>
</reference>
<evidence type="ECO:0000313" key="3">
    <source>
        <dbReference type="Proteomes" id="UP001604335"/>
    </source>
</evidence>
<dbReference type="PANTHER" id="PTHR39176">
    <property type="entry name" value="PERIPLASMIC PROTEIN-RELATED"/>
    <property type="match status" value="1"/>
</dbReference>
<feature type="domain" description="Lysozyme inhibitor LprI-like N-terminal" evidence="1">
    <location>
        <begin position="52"/>
        <end position="142"/>
    </location>
</feature>
<dbReference type="EMBL" id="JAZAQF010000069">
    <property type="protein sequence ID" value="MFG3818265.1"/>
    <property type="molecule type" value="Genomic_DNA"/>
</dbReference>